<evidence type="ECO:0000259" key="11">
    <source>
        <dbReference type="PROSITE" id="PS50010"/>
    </source>
</evidence>
<dbReference type="GO" id="GO:0032587">
    <property type="term" value="C:ruffle membrane"/>
    <property type="evidence" value="ECO:0007669"/>
    <property type="project" value="TreeGrafter"/>
</dbReference>
<dbReference type="SUPFAM" id="SSF57889">
    <property type="entry name" value="Cysteine-rich domain"/>
    <property type="match status" value="1"/>
</dbReference>
<evidence type="ECO:0000259" key="10">
    <source>
        <dbReference type="PROSITE" id="PS50003"/>
    </source>
</evidence>
<dbReference type="Proteomes" id="UP000002852">
    <property type="component" value="Unassembled WGS sequence"/>
</dbReference>
<feature type="compositionally biased region" description="Basic and acidic residues" evidence="9">
    <location>
        <begin position="1"/>
        <end position="36"/>
    </location>
</feature>
<dbReference type="PROSITE" id="PS50081">
    <property type="entry name" value="ZF_DAG_PE_2"/>
    <property type="match status" value="1"/>
</dbReference>
<keyword evidence="14" id="KW-1185">Reference proteome</keyword>
<organism evidence="13 14">
    <name type="scientific">Xiphophorus maculatus</name>
    <name type="common">Southern platyfish</name>
    <name type="synonym">Platypoecilus maculatus</name>
    <dbReference type="NCBI Taxonomy" id="8083"/>
    <lineage>
        <taxon>Eukaryota</taxon>
        <taxon>Metazoa</taxon>
        <taxon>Chordata</taxon>
        <taxon>Craniata</taxon>
        <taxon>Vertebrata</taxon>
        <taxon>Euteleostomi</taxon>
        <taxon>Actinopterygii</taxon>
        <taxon>Neopterygii</taxon>
        <taxon>Teleostei</taxon>
        <taxon>Neoteleostei</taxon>
        <taxon>Acanthomorphata</taxon>
        <taxon>Ovalentaria</taxon>
        <taxon>Atherinomorphae</taxon>
        <taxon>Cyprinodontiformes</taxon>
        <taxon>Poeciliidae</taxon>
        <taxon>Poeciliinae</taxon>
        <taxon>Xiphophorus</taxon>
    </lineage>
</organism>
<dbReference type="PROSITE" id="PS50003">
    <property type="entry name" value="PH_DOMAIN"/>
    <property type="match status" value="1"/>
</dbReference>
<dbReference type="PROSITE" id="PS50010">
    <property type="entry name" value="DH_2"/>
    <property type="match status" value="1"/>
</dbReference>
<evidence type="ECO:0000256" key="8">
    <source>
        <dbReference type="ARBA" id="ARBA00023054"/>
    </source>
</evidence>
<keyword evidence="6" id="KW-0863">Zinc-finger</keyword>
<dbReference type="PROSITE" id="PS00479">
    <property type="entry name" value="ZF_DAG_PE_1"/>
    <property type="match status" value="1"/>
</dbReference>
<dbReference type="InterPro" id="IPR051632">
    <property type="entry name" value="Rho_GEF"/>
</dbReference>
<accession>A0A3B5QEY6</accession>
<dbReference type="SMART" id="SM00109">
    <property type="entry name" value="C1"/>
    <property type="match status" value="1"/>
</dbReference>
<dbReference type="GO" id="GO:0045666">
    <property type="term" value="P:positive regulation of neuron differentiation"/>
    <property type="evidence" value="ECO:0007669"/>
    <property type="project" value="TreeGrafter"/>
</dbReference>
<dbReference type="SUPFAM" id="SSF48065">
    <property type="entry name" value="DBL homology domain (DH-domain)"/>
    <property type="match status" value="1"/>
</dbReference>
<dbReference type="InterPro" id="IPR035899">
    <property type="entry name" value="DBL_dom_sf"/>
</dbReference>
<keyword evidence="8" id="KW-0175">Coiled coil</keyword>
<feature type="compositionally biased region" description="Basic and acidic residues" evidence="9">
    <location>
        <begin position="824"/>
        <end position="840"/>
    </location>
</feature>
<comment type="subcellular location">
    <subcellularLocation>
        <location evidence="1">Cytoplasm</location>
    </subcellularLocation>
</comment>
<dbReference type="SMART" id="SM00325">
    <property type="entry name" value="RhoGEF"/>
    <property type="match status" value="1"/>
</dbReference>
<dbReference type="Pfam" id="PF17838">
    <property type="entry name" value="PH_16"/>
    <property type="match status" value="1"/>
</dbReference>
<dbReference type="GO" id="GO:0005085">
    <property type="term" value="F:guanyl-nucleotide exchange factor activity"/>
    <property type="evidence" value="ECO:0007669"/>
    <property type="project" value="UniProtKB-KW"/>
</dbReference>
<dbReference type="GO" id="GO:0008017">
    <property type="term" value="F:microtubule binding"/>
    <property type="evidence" value="ECO:0007669"/>
    <property type="project" value="TreeGrafter"/>
</dbReference>
<evidence type="ECO:0000256" key="6">
    <source>
        <dbReference type="ARBA" id="ARBA00022771"/>
    </source>
</evidence>
<keyword evidence="3" id="KW-0597">Phosphoprotein</keyword>
<feature type="domain" description="DH" evidence="11">
    <location>
        <begin position="235"/>
        <end position="432"/>
    </location>
</feature>
<feature type="compositionally biased region" description="Low complexity" evidence="9">
    <location>
        <begin position="842"/>
        <end position="851"/>
    </location>
</feature>
<dbReference type="InterPro" id="IPR000219">
    <property type="entry name" value="DH_dom"/>
</dbReference>
<dbReference type="Gene3D" id="1.20.900.10">
    <property type="entry name" value="Dbl homology (DH) domain"/>
    <property type="match status" value="1"/>
</dbReference>
<dbReference type="InterPro" id="IPR002219">
    <property type="entry name" value="PKC_DAG/PE"/>
</dbReference>
<dbReference type="InterPro" id="IPR011993">
    <property type="entry name" value="PH-like_dom_sf"/>
</dbReference>
<keyword evidence="7" id="KW-0862">Zinc</keyword>
<keyword evidence="4" id="KW-0344">Guanine-nucleotide releasing factor</keyword>
<evidence type="ECO:0000313" key="13">
    <source>
        <dbReference type="Ensembl" id="ENSXMAP00000030134.1"/>
    </source>
</evidence>
<dbReference type="InterPro" id="IPR041020">
    <property type="entry name" value="PH_16"/>
</dbReference>
<reference evidence="14" key="2">
    <citation type="journal article" date="2013" name="Nat. Genet.">
        <title>The genome of the platyfish, Xiphophorus maculatus, provides insights into evolutionary adaptation and several complex traits.</title>
        <authorList>
            <person name="Schartl M."/>
            <person name="Walter R.B."/>
            <person name="Shen Y."/>
            <person name="Garcia T."/>
            <person name="Catchen J."/>
            <person name="Amores A."/>
            <person name="Braasch I."/>
            <person name="Chalopin D."/>
            <person name="Volff J.N."/>
            <person name="Lesch K.P."/>
            <person name="Bisazza A."/>
            <person name="Minx P."/>
            <person name="Hillier L."/>
            <person name="Wilson R.K."/>
            <person name="Fuerstenberg S."/>
            <person name="Boore J."/>
            <person name="Searle S."/>
            <person name="Postlethwait J.H."/>
            <person name="Warren W.C."/>
        </authorList>
    </citation>
    <scope>NUCLEOTIDE SEQUENCE [LARGE SCALE GENOMIC DNA]</scope>
    <source>
        <strain evidence="14">JP 163 A</strain>
    </source>
</reference>
<evidence type="ECO:0000256" key="4">
    <source>
        <dbReference type="ARBA" id="ARBA00022658"/>
    </source>
</evidence>
<dbReference type="FunFam" id="1.20.900.10:FF:000004">
    <property type="entry name" value="Rho guanine nucleotide exchange factor 2"/>
    <property type="match status" value="1"/>
</dbReference>
<dbReference type="GO" id="GO:0000902">
    <property type="term" value="P:cell morphogenesis"/>
    <property type="evidence" value="ECO:0007669"/>
    <property type="project" value="TreeGrafter"/>
</dbReference>
<feature type="region of interest" description="Disordered" evidence="9">
    <location>
        <begin position="676"/>
        <end position="720"/>
    </location>
</feature>
<evidence type="ECO:0000256" key="9">
    <source>
        <dbReference type="SAM" id="MobiDB-lite"/>
    </source>
</evidence>
<dbReference type="GO" id="GO:0035023">
    <property type="term" value="P:regulation of Rho protein signal transduction"/>
    <property type="evidence" value="ECO:0007669"/>
    <property type="project" value="TreeGrafter"/>
</dbReference>
<dbReference type="Gene3D" id="2.30.29.30">
    <property type="entry name" value="Pleckstrin-homology domain (PH domain)/Phosphotyrosine-binding domain (PTB)"/>
    <property type="match status" value="1"/>
</dbReference>
<keyword evidence="5" id="KW-0479">Metal-binding</keyword>
<reference evidence="14" key="1">
    <citation type="submission" date="2012-01" db="EMBL/GenBank/DDBJ databases">
        <authorList>
            <person name="Walter R."/>
            <person name="Schartl M."/>
            <person name="Warren W."/>
        </authorList>
    </citation>
    <scope>NUCLEOTIDE SEQUENCE [LARGE SCALE GENOMIC DNA]</scope>
    <source>
        <strain evidence="14">JP 163 A</strain>
    </source>
</reference>
<dbReference type="GO" id="GO:0005737">
    <property type="term" value="C:cytoplasm"/>
    <property type="evidence" value="ECO:0007669"/>
    <property type="project" value="UniProtKB-SubCell"/>
</dbReference>
<evidence type="ECO:0000256" key="5">
    <source>
        <dbReference type="ARBA" id="ARBA00022723"/>
    </source>
</evidence>
<reference evidence="13" key="3">
    <citation type="submission" date="2025-08" db="UniProtKB">
        <authorList>
            <consortium name="Ensembl"/>
        </authorList>
    </citation>
    <scope>IDENTIFICATION</scope>
    <source>
        <strain evidence="13">JP 163 A</strain>
    </source>
</reference>
<evidence type="ECO:0000256" key="3">
    <source>
        <dbReference type="ARBA" id="ARBA00022553"/>
    </source>
</evidence>
<proteinExistence type="predicted"/>
<dbReference type="InterPro" id="IPR001849">
    <property type="entry name" value="PH_domain"/>
</dbReference>
<dbReference type="PANTHER" id="PTHR13944">
    <property type="entry name" value="AGAP007712-PA"/>
    <property type="match status" value="1"/>
</dbReference>
<keyword evidence="2" id="KW-0963">Cytoplasm</keyword>
<name>A0A3B5QEY6_XIPMA</name>
<evidence type="ECO:0000313" key="14">
    <source>
        <dbReference type="Proteomes" id="UP000002852"/>
    </source>
</evidence>
<feature type="region of interest" description="Disordered" evidence="9">
    <location>
        <begin position="1"/>
        <end position="40"/>
    </location>
</feature>
<dbReference type="GO" id="GO:0008270">
    <property type="term" value="F:zinc ion binding"/>
    <property type="evidence" value="ECO:0007669"/>
    <property type="project" value="UniProtKB-KW"/>
</dbReference>
<feature type="domain" description="PH" evidence="10">
    <location>
        <begin position="472"/>
        <end position="572"/>
    </location>
</feature>
<dbReference type="PANTHER" id="PTHR13944:SF20">
    <property type="entry name" value="RHO GUANINE NUCLEOTIDE EXCHANGE FACTOR 2"/>
    <property type="match status" value="1"/>
</dbReference>
<evidence type="ECO:0000256" key="7">
    <source>
        <dbReference type="ARBA" id="ARBA00022833"/>
    </source>
</evidence>
<sequence length="961" mass="108249">MSRLLESRREKDRMKESSLKIKEKERLKETREREARSSSGHLFTSLSVSATTLCSSCNKSITAKEALSCPGCNVTIHNRCRDSVASCAKMKQRQQKLTLVRNNSALQNVALRTKTPMMKERPSSAIYPSDTLRQSLLGSRRVRTGLTLAKSVSTNNIAGGTEESVGLRRILSQSTESLNFRNRTLSMESLTDDGEWWWSPLLEELQEEGGCVQADSWSMAVDSKFLQMQHKDVIKQQDVIYELIQTEFHHVRTLRIMEGVYRRGMQEEVLLEAGVVHTIFPCLDQLLELHTNFLSQLLSRRKDGLQEGSANNFTVRRLGDLLLRQFSGQCAEDMKKLYSEFCSRHPKAVKLYKEVLNRDRRLQQFIRRVCRGPLLRRHGVQECILLVTQRITKYPVLIQRILDNTKGCPDERRDLQEALVLLKELIGSVDQEVLELDRNRRLQEVQARLDPRAQAEVKGGGAFRGGELLRRKLLHEGTLTWKVQGSRMKDVQVLLMSDILVFLQEKDQKFTFASLDKSPVVSLTKLIVREVANQEKGMYLISDSAPPEMYELYASSKDDRKTWMSCIQKAAQSCPSRDEFPLIETEDKALQRRLRADIQQKDKEVLELLQERATLFSDLVQATAREDGEERRVEAKTSSCNRNLFRADTPHAPKAEPLLLAAIGEVDKLAALLSDTSNQKSSVTNGNQDISNGDSGSVNGSFKLNSSSKDRNGNQLQERTLNEEVRQRLVGLSTQLHALQAAVIRQDSILELSAGAAPQAGPGSAPRLVRSMSRDAALDASGEAVLLRRQVELLQEELSRLRLKAEEGGKKGAGSGKKKKKNKGKGDASKDQQVDRKPEAEPPAVAPLALEDPVDQLDGLEEGLEEEEDEEVMKISPRSDSPRGQYRRHCRAPHCHHGNRRSVTPQTSRTFPRRARANLPVDVAAMMSPSLPEIHSLSDIFLQHFLNFLFDTGSVTMTTVY</sequence>
<dbReference type="SUPFAM" id="SSF50729">
    <property type="entry name" value="PH domain-like"/>
    <property type="match status" value="1"/>
</dbReference>
<reference evidence="13" key="4">
    <citation type="submission" date="2025-09" db="UniProtKB">
        <authorList>
            <consortium name="Ensembl"/>
        </authorList>
    </citation>
    <scope>IDENTIFICATION</scope>
    <source>
        <strain evidence="13">JP 163 A</strain>
    </source>
</reference>
<dbReference type="SMART" id="SM00233">
    <property type="entry name" value="PH"/>
    <property type="match status" value="1"/>
</dbReference>
<dbReference type="GO" id="GO:0005856">
    <property type="term" value="C:cytoskeleton"/>
    <property type="evidence" value="ECO:0007669"/>
    <property type="project" value="TreeGrafter"/>
</dbReference>
<evidence type="ECO:0000256" key="1">
    <source>
        <dbReference type="ARBA" id="ARBA00004496"/>
    </source>
</evidence>
<feature type="compositionally biased region" description="Polar residues" evidence="9">
    <location>
        <begin position="676"/>
        <end position="719"/>
    </location>
</feature>
<feature type="domain" description="Phorbol-ester/DAG-type" evidence="12">
    <location>
        <begin position="40"/>
        <end position="87"/>
    </location>
</feature>
<feature type="region of interest" description="Disordered" evidence="9">
    <location>
        <begin position="805"/>
        <end position="889"/>
    </location>
</feature>
<dbReference type="InterPro" id="IPR046349">
    <property type="entry name" value="C1-like_sf"/>
</dbReference>
<dbReference type="FunFam" id="2.30.29.30:FF:000021">
    <property type="entry name" value="Rho guanine nucleotide exchange factor 2"/>
    <property type="match status" value="1"/>
</dbReference>
<dbReference type="GO" id="GO:0007015">
    <property type="term" value="P:actin filament organization"/>
    <property type="evidence" value="ECO:0007669"/>
    <property type="project" value="TreeGrafter"/>
</dbReference>
<dbReference type="Ensembl" id="ENSXMAT00000028415.1">
    <property type="protein sequence ID" value="ENSXMAP00000030134.1"/>
    <property type="gene ID" value="ENSXMAG00000017818.2"/>
</dbReference>
<protein>
    <submittedName>
        <fullName evidence="13">Rho/Rac guanine nucleotide exchange factor 2</fullName>
    </submittedName>
</protein>
<dbReference type="GeneTree" id="ENSGT00940000158341"/>
<evidence type="ECO:0000259" key="12">
    <source>
        <dbReference type="PROSITE" id="PS50081"/>
    </source>
</evidence>
<dbReference type="Pfam" id="PF00621">
    <property type="entry name" value="RhoGEF"/>
    <property type="match status" value="1"/>
</dbReference>
<evidence type="ECO:0000256" key="2">
    <source>
        <dbReference type="ARBA" id="ARBA00022490"/>
    </source>
</evidence>
<dbReference type="AlphaFoldDB" id="A0A3B5QEY6"/>
<dbReference type="CDD" id="cd00160">
    <property type="entry name" value="RhoGEF"/>
    <property type="match status" value="1"/>
</dbReference>
<feature type="compositionally biased region" description="Acidic residues" evidence="9">
    <location>
        <begin position="852"/>
        <end position="871"/>
    </location>
</feature>
<dbReference type="Gene3D" id="3.30.60.20">
    <property type="match status" value="1"/>
</dbReference>
<dbReference type="Pfam" id="PF00130">
    <property type="entry name" value="C1_1"/>
    <property type="match status" value="1"/>
</dbReference>